<evidence type="ECO:0000256" key="3">
    <source>
        <dbReference type="PROSITE-ProRule" id="PRU00042"/>
    </source>
</evidence>
<dbReference type="InterPro" id="IPR013087">
    <property type="entry name" value="Znf_C2H2_type"/>
</dbReference>
<sequence length="443" mass="49003">PPLNIDGKSIAVEFAKGSKRDVFLTDNSRVSAATVASTAIAAAQWAVTQTAQTAAAGAQSADYSLYQQGALYEPEVPGVDPVQLPQTTAAQTPMSPCLVQGCGPECSGVKSVLRQEAVSQAVQYTQPATAHKTEIIGKPQPAASSQPATPGTPLEYQQYPVPDVSTYQYDETSGYYYDPLTGLYYDPNSQYYFNAHTQQYMYWDGERRTYIPAAQQGSEAQPAAASSATVPTQTAACNASTKEKKDKPKTKTAQQIAKDMERWAKSLNKQKENFRSTLMPLSSSREDERRESASADAGYAILEKKGTLSERPQTLMDQLKRSEERGKSSPPQGLVAAYSGESDSEEEGEKGADREERLTDWTKLACLLCRRQFPSKEALLRHQQLSELHKQNLDQRKARMTDQEGADREGESQLRYRDRAAERREKIGFPEQSDTKKRKYSSM</sequence>
<accession>W5NAG5</accession>
<feature type="compositionally biased region" description="Basic and acidic residues" evidence="4">
    <location>
        <begin position="318"/>
        <end position="327"/>
    </location>
</feature>
<dbReference type="GO" id="GO:0008270">
    <property type="term" value="F:zinc ion binding"/>
    <property type="evidence" value="ECO:0007669"/>
    <property type="project" value="UniProtKB-KW"/>
</dbReference>
<dbReference type="GeneTree" id="ENSGT00940000160369"/>
<dbReference type="GO" id="GO:0000398">
    <property type="term" value="P:mRNA splicing, via spliceosome"/>
    <property type="evidence" value="ECO:0000318"/>
    <property type="project" value="GO_Central"/>
</dbReference>
<dbReference type="Pfam" id="PF17780">
    <property type="entry name" value="OCRE"/>
    <property type="match status" value="1"/>
</dbReference>
<feature type="region of interest" description="Disordered" evidence="4">
    <location>
        <begin position="215"/>
        <end position="252"/>
    </location>
</feature>
<dbReference type="Pfam" id="PF23217">
    <property type="entry name" value="DUF7066"/>
    <property type="match status" value="1"/>
</dbReference>
<protein>
    <submittedName>
        <fullName evidence="6">RNA binding motif protein 10</fullName>
    </submittedName>
</protein>
<dbReference type="HOGENOM" id="CLU_050333_0_0_1"/>
<evidence type="ECO:0000259" key="5">
    <source>
        <dbReference type="PROSITE" id="PS50157"/>
    </source>
</evidence>
<feature type="compositionally biased region" description="Basic and acidic residues" evidence="4">
    <location>
        <begin position="391"/>
        <end position="428"/>
    </location>
</feature>
<feature type="region of interest" description="Disordered" evidence="4">
    <location>
        <begin position="391"/>
        <end position="443"/>
    </location>
</feature>
<organism evidence="6 7">
    <name type="scientific">Lepisosteus oculatus</name>
    <name type="common">Spotted gar</name>
    <dbReference type="NCBI Taxonomy" id="7918"/>
    <lineage>
        <taxon>Eukaryota</taxon>
        <taxon>Metazoa</taxon>
        <taxon>Chordata</taxon>
        <taxon>Craniata</taxon>
        <taxon>Vertebrata</taxon>
        <taxon>Euteleostomi</taxon>
        <taxon>Actinopterygii</taxon>
        <taxon>Neopterygii</taxon>
        <taxon>Holostei</taxon>
        <taxon>Semionotiformes</taxon>
        <taxon>Lepisosteidae</taxon>
        <taxon>Lepisosteus</taxon>
    </lineage>
</organism>
<evidence type="ECO:0000256" key="2">
    <source>
        <dbReference type="ARBA" id="ARBA00023242"/>
    </source>
</evidence>
<keyword evidence="3" id="KW-0862">Zinc</keyword>
<feature type="region of interest" description="Disordered" evidence="4">
    <location>
        <begin position="274"/>
        <end position="356"/>
    </location>
</feature>
<reference evidence="6" key="3">
    <citation type="submission" date="2025-09" db="UniProtKB">
        <authorList>
            <consortium name="Ensembl"/>
        </authorList>
    </citation>
    <scope>IDENTIFICATION</scope>
</reference>
<dbReference type="Bgee" id="ENSLOCG00000014313">
    <property type="expression patterns" value="Expressed in camera-type eye and 13 other cell types or tissues"/>
</dbReference>
<keyword evidence="3" id="KW-0863">Zinc-finger</keyword>
<feature type="compositionally biased region" description="Basic and acidic residues" evidence="4">
    <location>
        <begin position="284"/>
        <end position="293"/>
    </location>
</feature>
<reference evidence="6" key="2">
    <citation type="submission" date="2025-08" db="UniProtKB">
        <authorList>
            <consortium name="Ensembl"/>
        </authorList>
    </citation>
    <scope>IDENTIFICATION</scope>
</reference>
<dbReference type="STRING" id="7918.ENSLOCP00000017624"/>
<dbReference type="InParanoid" id="W5NAG5"/>
<evidence type="ECO:0000313" key="6">
    <source>
        <dbReference type="Ensembl" id="ENSLOCP00000017624.1"/>
    </source>
</evidence>
<evidence type="ECO:0000256" key="4">
    <source>
        <dbReference type="SAM" id="MobiDB-lite"/>
    </source>
</evidence>
<dbReference type="PROSITE" id="PS50157">
    <property type="entry name" value="ZINC_FINGER_C2H2_2"/>
    <property type="match status" value="1"/>
</dbReference>
<dbReference type="InterPro" id="IPR041591">
    <property type="entry name" value="OCRE"/>
</dbReference>
<dbReference type="GO" id="GO:0003723">
    <property type="term" value="F:RNA binding"/>
    <property type="evidence" value="ECO:0000318"/>
    <property type="project" value="GO_Central"/>
</dbReference>
<feature type="compositionally biased region" description="Low complexity" evidence="4">
    <location>
        <begin position="139"/>
        <end position="153"/>
    </location>
</feature>
<dbReference type="EMBL" id="AHAT01006760">
    <property type="status" value="NOT_ANNOTATED_CDS"/>
    <property type="molecule type" value="Genomic_DNA"/>
</dbReference>
<evidence type="ECO:0000313" key="7">
    <source>
        <dbReference type="Proteomes" id="UP000018468"/>
    </source>
</evidence>
<dbReference type="CDD" id="cd16167">
    <property type="entry name" value="OCRE_RBM10"/>
    <property type="match status" value="1"/>
</dbReference>
<dbReference type="InterPro" id="IPR055494">
    <property type="entry name" value="DUF7066"/>
</dbReference>
<feature type="region of interest" description="Disordered" evidence="4">
    <location>
        <begin position="137"/>
        <end position="158"/>
    </location>
</feature>
<proteinExistence type="predicted"/>
<dbReference type="Proteomes" id="UP000018468">
    <property type="component" value="Linkage group LG1"/>
</dbReference>
<keyword evidence="7" id="KW-1185">Reference proteome</keyword>
<dbReference type="PANTHER" id="PTHR13948">
    <property type="entry name" value="RNA-BINDING PROTEIN"/>
    <property type="match status" value="1"/>
</dbReference>
<reference evidence="7" key="1">
    <citation type="submission" date="2011-12" db="EMBL/GenBank/DDBJ databases">
        <title>The Draft Genome of Lepisosteus oculatus.</title>
        <authorList>
            <consortium name="The Broad Institute Genome Assembly &amp; Analysis Group"/>
            <consortium name="Computational R&amp;D Group"/>
            <consortium name="and Sequencing Platform"/>
            <person name="Di Palma F."/>
            <person name="Alfoldi J."/>
            <person name="Johnson J."/>
            <person name="Berlin A."/>
            <person name="Gnerre S."/>
            <person name="Jaffe D."/>
            <person name="MacCallum I."/>
            <person name="Young S."/>
            <person name="Walker B.J."/>
            <person name="Lander E.S."/>
            <person name="Lindblad-Toh K."/>
        </authorList>
    </citation>
    <scope>NUCLEOTIDE SEQUENCE [LARGE SCALE GENOMIC DNA]</scope>
</reference>
<name>W5NAG5_LEPOC</name>
<dbReference type="eggNOG" id="KOG0154">
    <property type="taxonomic scope" value="Eukaryota"/>
</dbReference>
<feature type="compositionally biased region" description="Polar residues" evidence="4">
    <location>
        <begin position="215"/>
        <end position="240"/>
    </location>
</feature>
<dbReference type="OMA" id="ENANDXP"/>
<dbReference type="InterPro" id="IPR035618">
    <property type="entry name" value="RBM10_OCRE"/>
</dbReference>
<dbReference type="Ensembl" id="ENSLOCT00000017656.1">
    <property type="protein sequence ID" value="ENSLOCP00000017624.1"/>
    <property type="gene ID" value="ENSLOCG00000014313.1"/>
</dbReference>
<dbReference type="PANTHER" id="PTHR13948:SF4">
    <property type="entry name" value="RNA-BINDING PROTEIN 10"/>
    <property type="match status" value="1"/>
</dbReference>
<feature type="domain" description="C2H2-type" evidence="5">
    <location>
        <begin position="364"/>
        <end position="389"/>
    </location>
</feature>
<keyword evidence="2" id="KW-0539">Nucleus</keyword>
<dbReference type="AlphaFoldDB" id="W5NAG5"/>
<keyword evidence="3" id="KW-0479">Metal-binding</keyword>
<comment type="subcellular location">
    <subcellularLocation>
        <location evidence="1">Nucleus</location>
    </subcellularLocation>
</comment>
<evidence type="ECO:0000256" key="1">
    <source>
        <dbReference type="ARBA" id="ARBA00004123"/>
    </source>
</evidence>
<dbReference type="GO" id="GO:0005634">
    <property type="term" value="C:nucleus"/>
    <property type="evidence" value="ECO:0000318"/>
    <property type="project" value="GO_Central"/>
</dbReference>